<evidence type="ECO:0000313" key="9">
    <source>
        <dbReference type="Proteomes" id="UP000288711"/>
    </source>
</evidence>
<evidence type="ECO:0000256" key="3">
    <source>
        <dbReference type="ARBA" id="ARBA00023136"/>
    </source>
</evidence>
<protein>
    <submittedName>
        <fullName evidence="8">Penicillin-binding protein 2</fullName>
    </submittedName>
</protein>
<feature type="compositionally biased region" description="Basic and acidic residues" evidence="4">
    <location>
        <begin position="669"/>
        <end position="681"/>
    </location>
</feature>
<feature type="region of interest" description="Disordered" evidence="4">
    <location>
        <begin position="669"/>
        <end position="708"/>
    </location>
</feature>
<dbReference type="Gene3D" id="3.40.710.10">
    <property type="entry name" value="DD-peptidase/beta-lactamase superfamily"/>
    <property type="match status" value="1"/>
</dbReference>
<feature type="compositionally biased region" description="Basic and acidic residues" evidence="4">
    <location>
        <begin position="699"/>
        <end position="708"/>
    </location>
</feature>
<comment type="caution">
    <text evidence="8">The sequence shown here is derived from an EMBL/GenBank/DDBJ whole genome shotgun (WGS) entry which is preliminary data.</text>
</comment>
<comment type="subcellular location">
    <subcellularLocation>
        <location evidence="1">Membrane</location>
    </subcellularLocation>
</comment>
<evidence type="ECO:0000256" key="4">
    <source>
        <dbReference type="SAM" id="MobiDB-lite"/>
    </source>
</evidence>
<evidence type="ECO:0000259" key="6">
    <source>
        <dbReference type="Pfam" id="PF00905"/>
    </source>
</evidence>
<feature type="compositionally biased region" description="Low complexity" evidence="4">
    <location>
        <begin position="19"/>
        <end position="54"/>
    </location>
</feature>
<dbReference type="SUPFAM" id="SSF56519">
    <property type="entry name" value="Penicillin binding protein dimerisation domain"/>
    <property type="match status" value="1"/>
</dbReference>
<feature type="compositionally biased region" description="Basic and acidic residues" evidence="4">
    <location>
        <begin position="1"/>
        <end position="11"/>
    </location>
</feature>
<keyword evidence="9" id="KW-1185">Reference proteome</keyword>
<dbReference type="AlphaFoldDB" id="A0A444B9L9"/>
<organism evidence="8 9">
    <name type="scientific">Janibacter hoylei PVAS-1</name>
    <dbReference type="NCBI Taxonomy" id="1210046"/>
    <lineage>
        <taxon>Bacteria</taxon>
        <taxon>Bacillati</taxon>
        <taxon>Actinomycetota</taxon>
        <taxon>Actinomycetes</taxon>
        <taxon>Micrococcales</taxon>
        <taxon>Intrasporangiaceae</taxon>
        <taxon>Janibacter</taxon>
    </lineage>
</organism>
<accession>A0A444B9L9</accession>
<feature type="transmembrane region" description="Helical" evidence="5">
    <location>
        <begin position="115"/>
        <end position="132"/>
    </location>
</feature>
<keyword evidence="5" id="KW-0812">Transmembrane</keyword>
<dbReference type="Proteomes" id="UP000288711">
    <property type="component" value="Unassembled WGS sequence"/>
</dbReference>
<dbReference type="InterPro" id="IPR001460">
    <property type="entry name" value="PCN-bd_Tpept"/>
</dbReference>
<gene>
    <name evidence="8" type="ORF">CWN80_02955</name>
</gene>
<reference evidence="8 9" key="1">
    <citation type="journal article" date="2009" name="Int. J. Syst. Evol. Microbiol.">
        <title>Janibacter hoylei sp. nov., Bacillus isronensis sp. nov. and Bacillus aryabhattai sp. nov., isolated from cryotubes used for collecting air from the upper atmosphere.</title>
        <authorList>
            <person name="Shivaji S."/>
            <person name="Chaturvedi P."/>
            <person name="Begum Z."/>
            <person name="Pindi P.K."/>
            <person name="Manorama R."/>
            <person name="Padmanaban D.A."/>
            <person name="Shouche Y.S."/>
            <person name="Pawar S."/>
            <person name="Vaishampayan P."/>
            <person name="Dutt C.B."/>
            <person name="Datta G.N."/>
            <person name="Manchanda R.K."/>
            <person name="Rao U.R."/>
            <person name="Bhargava P.M."/>
            <person name="Narlikar J.V."/>
        </authorList>
    </citation>
    <scope>NUCLEOTIDE SEQUENCE [LARGE SCALE GENOMIC DNA]</scope>
    <source>
        <strain evidence="8 9">PVAS-1</strain>
    </source>
</reference>
<dbReference type="PANTHER" id="PTHR30627:SF1">
    <property type="entry name" value="PEPTIDOGLYCAN D,D-TRANSPEPTIDASE FTSI"/>
    <property type="match status" value="1"/>
</dbReference>
<feature type="compositionally biased region" description="Low complexity" evidence="4">
    <location>
        <begin position="69"/>
        <end position="105"/>
    </location>
</feature>
<name>A0A444B9L9_9MICO</name>
<dbReference type="SUPFAM" id="SSF56601">
    <property type="entry name" value="beta-lactamase/transpeptidase-like"/>
    <property type="match status" value="1"/>
</dbReference>
<dbReference type="EMBL" id="PIPF01000002">
    <property type="protein sequence ID" value="RWU85122.1"/>
    <property type="molecule type" value="Genomic_DNA"/>
</dbReference>
<feature type="domain" description="Penicillin-binding protein transpeptidase" evidence="6">
    <location>
        <begin position="360"/>
        <end position="662"/>
    </location>
</feature>
<proteinExistence type="inferred from homology"/>
<dbReference type="Gene3D" id="3.90.1310.10">
    <property type="entry name" value="Penicillin-binding protein 2a (Domain 2)"/>
    <property type="match status" value="1"/>
</dbReference>
<keyword evidence="5" id="KW-1133">Transmembrane helix</keyword>
<dbReference type="GO" id="GO:0008658">
    <property type="term" value="F:penicillin binding"/>
    <property type="evidence" value="ECO:0007669"/>
    <property type="project" value="InterPro"/>
</dbReference>
<dbReference type="GO" id="GO:0005886">
    <property type="term" value="C:plasma membrane"/>
    <property type="evidence" value="ECO:0007669"/>
    <property type="project" value="TreeGrafter"/>
</dbReference>
<dbReference type="RefSeq" id="WP_128276854.1">
    <property type="nucleotide sequence ID" value="NZ_PIPF01000002.1"/>
</dbReference>
<dbReference type="Pfam" id="PF00905">
    <property type="entry name" value="Transpeptidase"/>
    <property type="match status" value="1"/>
</dbReference>
<dbReference type="InterPro" id="IPR036138">
    <property type="entry name" value="PBP_dimer_sf"/>
</dbReference>
<dbReference type="InterPro" id="IPR050515">
    <property type="entry name" value="Beta-lactam/transpept"/>
</dbReference>
<keyword evidence="3 5" id="KW-0472">Membrane</keyword>
<dbReference type="GO" id="GO:0071555">
    <property type="term" value="P:cell wall organization"/>
    <property type="evidence" value="ECO:0007669"/>
    <property type="project" value="TreeGrafter"/>
</dbReference>
<evidence type="ECO:0000256" key="2">
    <source>
        <dbReference type="ARBA" id="ARBA00007171"/>
    </source>
</evidence>
<dbReference type="PANTHER" id="PTHR30627">
    <property type="entry name" value="PEPTIDOGLYCAN D,D-TRANSPEPTIDASE"/>
    <property type="match status" value="1"/>
</dbReference>
<evidence type="ECO:0000259" key="7">
    <source>
        <dbReference type="Pfam" id="PF03717"/>
    </source>
</evidence>
<feature type="domain" description="Penicillin-binding protein dimerisation" evidence="7">
    <location>
        <begin position="156"/>
        <end position="315"/>
    </location>
</feature>
<comment type="similarity">
    <text evidence="2">Belongs to the transpeptidase family.</text>
</comment>
<evidence type="ECO:0000256" key="1">
    <source>
        <dbReference type="ARBA" id="ARBA00004370"/>
    </source>
</evidence>
<evidence type="ECO:0000313" key="8">
    <source>
        <dbReference type="EMBL" id="RWU85122.1"/>
    </source>
</evidence>
<feature type="region of interest" description="Disordered" evidence="4">
    <location>
        <begin position="1"/>
        <end position="108"/>
    </location>
</feature>
<dbReference type="InterPro" id="IPR005311">
    <property type="entry name" value="PBP_dimer"/>
</dbReference>
<sequence length="708" mass="74776">MSQRRPEDPRSTGRPTRSARPGPAAKKTAAPKGAAKTSAAKTSAAKKASAKKTSAPPPATKAAAKKTARTTASRPAASRPATRPTRGPRPSSTRPATRPATATPAVGSPRARMRALMVVSLIVLSLFAAQLLRIQGFDSDAVAADALRQRTHTEAIPAHRGTIYDVNNTVLAQSQERRTVIVDQTAVPEYKKTVDGERTTVGVEGAAEDLAEILGDPASEIEPKLTGDLRYRPLAKNISPLTWRKINALGIPGIYSERSSQRTYPQSTTVASLVGFVQPQDQSAGGGLELQLDDVLKGTPGQATYEIAQDGSRLPNASDDVTSGTAGKDVRLTIDNDIQWYAQNALADKVKETDALSGTIVVQRVTGELVALASYPTFDPNNLGDGKGVYSNLAFSDVFEPGSTSKIMTVAAGLEEDTITPETPMILPGSVNRGNRTLNDSHPHPDEYRTVAGALAQSSNTGTILIGETMEPKTLEEYLRKFGFGSTSGSGFPGESAGLLPKAETWNGSQRATITYGQGVSTTAIQVTNVFQAIANDGVRISPTFVKEVSDGQGGWDPAPAGTRTQAVSKETANEVSRMLEGVVSEEGTAPQARIEGYRVAGKTGTADRYDSRTGGYSGKTASFIGFAPADDPQLVVSVILQRPIKGYYGGTVAAPVFKDVMTYALQHEKVPPTPQDEKAPKVRTKLSKRPADDTPGLLKDRGTPGDG</sequence>
<dbReference type="InterPro" id="IPR012338">
    <property type="entry name" value="Beta-lactam/transpept-like"/>
</dbReference>
<dbReference type="Gene3D" id="3.30.450.330">
    <property type="match status" value="1"/>
</dbReference>
<evidence type="ECO:0000256" key="5">
    <source>
        <dbReference type="SAM" id="Phobius"/>
    </source>
</evidence>
<dbReference type="Pfam" id="PF03717">
    <property type="entry name" value="PBP_dimer"/>
    <property type="match status" value="1"/>
</dbReference>